<feature type="region of interest" description="Disordered" evidence="1">
    <location>
        <begin position="274"/>
        <end position="298"/>
    </location>
</feature>
<gene>
    <name evidence="2" type="ORF">BDY17DRAFT_301315</name>
</gene>
<dbReference type="GeneID" id="54475220"/>
<feature type="region of interest" description="Disordered" evidence="1">
    <location>
        <begin position="346"/>
        <end position="366"/>
    </location>
</feature>
<organism evidence="2 3">
    <name type="scientific">Neohortaea acidophila</name>
    <dbReference type="NCBI Taxonomy" id="245834"/>
    <lineage>
        <taxon>Eukaryota</taxon>
        <taxon>Fungi</taxon>
        <taxon>Dikarya</taxon>
        <taxon>Ascomycota</taxon>
        <taxon>Pezizomycotina</taxon>
        <taxon>Dothideomycetes</taxon>
        <taxon>Dothideomycetidae</taxon>
        <taxon>Mycosphaerellales</taxon>
        <taxon>Teratosphaeriaceae</taxon>
        <taxon>Neohortaea</taxon>
    </lineage>
</organism>
<dbReference type="RefSeq" id="XP_033587992.1">
    <property type="nucleotide sequence ID" value="XM_033734218.1"/>
</dbReference>
<sequence>MSLAYSDTSTKAATRGSLGALVAPINAIFVSRDAARRNSADRAASTSSSLPNPRSRRTHSTSNATMLSVEDYDGLSSSIKKKYFSPAERLHIVQRTASSRRRKRTRADPYRPSSPFQNTDFDIRPATSTGVSLWRRPSQCPEHGDPSALAAALDPDAISEEQARWYLGLPEKIRRQQFTRKEQISLAVRCKRALNDTAPDFADDALRRCLNGRRQDNLDRLTSQRRRQSLATVDTEILIDDVDTLNESQGHRPSDSFATQIEIFSLYANPDPHAATDPVSIPPPPLPVTASAGKPRRTTSFSRAATFTPISLPPPQLAPVPAIPPLPPALHPQSFASPTSWVEVTDNESSLTAQGRMNENRPYQQPDVRKQLRHHLSPEKFDEALEFGFSFPEDREHGALSAAAEQSSPSQPPALCYTSDEGEEDFSDTLEAAGPRTPTTVADNVFPTVMRPSFDSNGRSSLRQPSLTAMTPPKSRSPWGSVGNREMTIHMTLTRRDLLDVERVDPLALEPLPICDDPTGAHGAFAVGHGKNPRGLRRMWNSLRGH</sequence>
<feature type="region of interest" description="Disordered" evidence="1">
    <location>
        <begin position="94"/>
        <end position="122"/>
    </location>
</feature>
<feature type="compositionally biased region" description="Low complexity" evidence="1">
    <location>
        <begin position="399"/>
        <end position="415"/>
    </location>
</feature>
<feature type="region of interest" description="Disordered" evidence="1">
    <location>
        <begin position="396"/>
        <end position="424"/>
    </location>
</feature>
<evidence type="ECO:0000313" key="3">
    <source>
        <dbReference type="Proteomes" id="UP000799767"/>
    </source>
</evidence>
<dbReference type="EMBL" id="MU001638">
    <property type="protein sequence ID" value="KAF2481422.1"/>
    <property type="molecule type" value="Genomic_DNA"/>
</dbReference>
<evidence type="ECO:0000313" key="2">
    <source>
        <dbReference type="EMBL" id="KAF2481422.1"/>
    </source>
</evidence>
<name>A0A6A6PN44_9PEZI</name>
<dbReference type="AlphaFoldDB" id="A0A6A6PN44"/>
<reference evidence="2" key="1">
    <citation type="journal article" date="2020" name="Stud. Mycol.">
        <title>101 Dothideomycetes genomes: a test case for predicting lifestyles and emergence of pathogens.</title>
        <authorList>
            <person name="Haridas S."/>
            <person name="Albert R."/>
            <person name="Binder M."/>
            <person name="Bloem J."/>
            <person name="Labutti K."/>
            <person name="Salamov A."/>
            <person name="Andreopoulos B."/>
            <person name="Baker S."/>
            <person name="Barry K."/>
            <person name="Bills G."/>
            <person name="Bluhm B."/>
            <person name="Cannon C."/>
            <person name="Castanera R."/>
            <person name="Culley D."/>
            <person name="Daum C."/>
            <person name="Ezra D."/>
            <person name="Gonzalez J."/>
            <person name="Henrissat B."/>
            <person name="Kuo A."/>
            <person name="Liang C."/>
            <person name="Lipzen A."/>
            <person name="Lutzoni F."/>
            <person name="Magnuson J."/>
            <person name="Mondo S."/>
            <person name="Nolan M."/>
            <person name="Ohm R."/>
            <person name="Pangilinan J."/>
            <person name="Park H.-J."/>
            <person name="Ramirez L."/>
            <person name="Alfaro M."/>
            <person name="Sun H."/>
            <person name="Tritt A."/>
            <person name="Yoshinaga Y."/>
            <person name="Zwiers L.-H."/>
            <person name="Turgeon B."/>
            <person name="Goodwin S."/>
            <person name="Spatafora J."/>
            <person name="Crous P."/>
            <person name="Grigoriev I."/>
        </authorList>
    </citation>
    <scope>NUCLEOTIDE SEQUENCE</scope>
    <source>
        <strain evidence="2">CBS 113389</strain>
    </source>
</reference>
<evidence type="ECO:0000256" key="1">
    <source>
        <dbReference type="SAM" id="MobiDB-lite"/>
    </source>
</evidence>
<accession>A0A6A6PN44</accession>
<protein>
    <submittedName>
        <fullName evidence="2">Uncharacterized protein</fullName>
    </submittedName>
</protein>
<feature type="region of interest" description="Disordered" evidence="1">
    <location>
        <begin position="36"/>
        <end position="65"/>
    </location>
</feature>
<dbReference type="OrthoDB" id="5380370at2759"/>
<feature type="compositionally biased region" description="Polar residues" evidence="1">
    <location>
        <begin position="454"/>
        <end position="469"/>
    </location>
</feature>
<dbReference type="Proteomes" id="UP000799767">
    <property type="component" value="Unassembled WGS sequence"/>
</dbReference>
<proteinExistence type="predicted"/>
<feature type="compositionally biased region" description="Polar residues" evidence="1">
    <location>
        <begin position="346"/>
        <end position="363"/>
    </location>
</feature>
<feature type="region of interest" description="Disordered" evidence="1">
    <location>
        <begin position="448"/>
        <end position="483"/>
    </location>
</feature>
<keyword evidence="3" id="KW-1185">Reference proteome</keyword>